<dbReference type="AlphaFoldDB" id="A0A4P6K343"/>
<keyword evidence="13" id="KW-1185">Reference proteome</keyword>
<gene>
    <name evidence="10 12" type="primary">crcB</name>
    <name evidence="10" type="synonym">fluC</name>
    <name evidence="12" type="ORF">EPA93_44510</name>
</gene>
<accession>A0A4P6K343</accession>
<dbReference type="OrthoDB" id="9815830at2"/>
<evidence type="ECO:0000256" key="6">
    <source>
        <dbReference type="ARBA" id="ARBA00023303"/>
    </source>
</evidence>
<evidence type="ECO:0000256" key="7">
    <source>
        <dbReference type="ARBA" id="ARBA00035120"/>
    </source>
</evidence>
<keyword evidence="10" id="KW-0915">Sodium</keyword>
<keyword evidence="10" id="KW-0479">Metal-binding</keyword>
<dbReference type="EMBL" id="CP035758">
    <property type="protein sequence ID" value="QBD82658.1"/>
    <property type="molecule type" value="Genomic_DNA"/>
</dbReference>
<evidence type="ECO:0000313" key="13">
    <source>
        <dbReference type="Proteomes" id="UP000290365"/>
    </source>
</evidence>
<comment type="function">
    <text evidence="9 10">Fluoride-specific ion channel. Important for reducing fluoride concentration in the cell, thus reducing its toxicity.</text>
</comment>
<feature type="transmembrane region" description="Helical" evidence="10">
    <location>
        <begin position="36"/>
        <end position="59"/>
    </location>
</feature>
<keyword evidence="6 10" id="KW-0407">Ion channel</keyword>
<sequence length="164" mass="18048">MLSVWRRMMAVLCGGFCGAITRYLLGMLIQGYLGKAWPYDIFFINITGALVLALITVLADATFLIGPTRRLFINVGFLGAYTTFSSLALGDVLLFAQGAWFLALLYLFSSLLGGILAVWLGDWLGQWCIRHLRRAPAQTSIPLESKGAEAQSFQTTFEQDVTPS</sequence>
<feature type="region of interest" description="Disordered" evidence="11">
    <location>
        <begin position="145"/>
        <end position="164"/>
    </location>
</feature>
<dbReference type="RefSeq" id="WP_129893727.1">
    <property type="nucleotide sequence ID" value="NZ_CP035758.1"/>
</dbReference>
<organism evidence="12 13">
    <name type="scientific">Ktedonosporobacter rubrisoli</name>
    <dbReference type="NCBI Taxonomy" id="2509675"/>
    <lineage>
        <taxon>Bacteria</taxon>
        <taxon>Bacillati</taxon>
        <taxon>Chloroflexota</taxon>
        <taxon>Ktedonobacteria</taxon>
        <taxon>Ktedonobacterales</taxon>
        <taxon>Ktedonosporobacteraceae</taxon>
        <taxon>Ktedonosporobacter</taxon>
    </lineage>
</organism>
<dbReference type="GO" id="GO:0046872">
    <property type="term" value="F:metal ion binding"/>
    <property type="evidence" value="ECO:0007669"/>
    <property type="project" value="UniProtKB-KW"/>
</dbReference>
<keyword evidence="10" id="KW-0406">Ion transport</keyword>
<keyword evidence="3 10" id="KW-0812">Transmembrane</keyword>
<evidence type="ECO:0000256" key="2">
    <source>
        <dbReference type="ARBA" id="ARBA00022475"/>
    </source>
</evidence>
<feature type="binding site" evidence="10">
    <location>
        <position position="82"/>
    </location>
    <ligand>
        <name>Na(+)</name>
        <dbReference type="ChEBI" id="CHEBI:29101"/>
        <note>structural</note>
    </ligand>
</feature>
<comment type="catalytic activity">
    <reaction evidence="8">
        <text>fluoride(in) = fluoride(out)</text>
        <dbReference type="Rhea" id="RHEA:76159"/>
        <dbReference type="ChEBI" id="CHEBI:17051"/>
    </reaction>
    <physiologicalReaction direction="left-to-right" evidence="8">
        <dbReference type="Rhea" id="RHEA:76160"/>
    </physiologicalReaction>
</comment>
<dbReference type="Proteomes" id="UP000290365">
    <property type="component" value="Chromosome"/>
</dbReference>
<feature type="binding site" evidence="10">
    <location>
        <position position="79"/>
    </location>
    <ligand>
        <name>Na(+)</name>
        <dbReference type="ChEBI" id="CHEBI:29101"/>
        <note>structural</note>
    </ligand>
</feature>
<evidence type="ECO:0000313" key="12">
    <source>
        <dbReference type="EMBL" id="QBD82658.1"/>
    </source>
</evidence>
<keyword evidence="2 10" id="KW-1003">Cell membrane</keyword>
<evidence type="ECO:0000256" key="4">
    <source>
        <dbReference type="ARBA" id="ARBA00022989"/>
    </source>
</evidence>
<keyword evidence="4 10" id="KW-1133">Transmembrane helix</keyword>
<dbReference type="GO" id="GO:0062054">
    <property type="term" value="F:fluoride channel activity"/>
    <property type="evidence" value="ECO:0007669"/>
    <property type="project" value="UniProtKB-UniRule"/>
</dbReference>
<evidence type="ECO:0000256" key="1">
    <source>
        <dbReference type="ARBA" id="ARBA00004651"/>
    </source>
</evidence>
<evidence type="ECO:0000256" key="5">
    <source>
        <dbReference type="ARBA" id="ARBA00023136"/>
    </source>
</evidence>
<dbReference type="KEGG" id="kbs:EPA93_44510"/>
<name>A0A4P6K343_KTERU</name>
<evidence type="ECO:0000256" key="10">
    <source>
        <dbReference type="HAMAP-Rule" id="MF_00454"/>
    </source>
</evidence>
<dbReference type="GO" id="GO:0005886">
    <property type="term" value="C:plasma membrane"/>
    <property type="evidence" value="ECO:0007669"/>
    <property type="project" value="UniProtKB-SubCell"/>
</dbReference>
<evidence type="ECO:0000256" key="9">
    <source>
        <dbReference type="ARBA" id="ARBA00049940"/>
    </source>
</evidence>
<evidence type="ECO:0000256" key="8">
    <source>
        <dbReference type="ARBA" id="ARBA00035585"/>
    </source>
</evidence>
<evidence type="ECO:0000256" key="11">
    <source>
        <dbReference type="SAM" id="MobiDB-lite"/>
    </source>
</evidence>
<keyword evidence="5 10" id="KW-0472">Membrane</keyword>
<comment type="similarity">
    <text evidence="7 10">Belongs to the fluoride channel Fluc/FEX (TC 1.A.43) family.</text>
</comment>
<comment type="subcellular location">
    <subcellularLocation>
        <location evidence="1 10">Cell membrane</location>
        <topology evidence="1 10">Multi-pass membrane protein</topology>
    </subcellularLocation>
</comment>
<protein>
    <recommendedName>
        <fullName evidence="10">Fluoride-specific ion channel FluC</fullName>
    </recommendedName>
</protein>
<feature type="compositionally biased region" description="Polar residues" evidence="11">
    <location>
        <begin position="151"/>
        <end position="164"/>
    </location>
</feature>
<dbReference type="GO" id="GO:0140114">
    <property type="term" value="P:cellular detoxification of fluoride"/>
    <property type="evidence" value="ECO:0007669"/>
    <property type="project" value="UniProtKB-UniRule"/>
</dbReference>
<dbReference type="HAMAP" id="MF_00454">
    <property type="entry name" value="FluC"/>
    <property type="match status" value="1"/>
</dbReference>
<comment type="activity regulation">
    <text evidence="10">Na(+) is not transported, but it plays an essential structural role and its presence is essential for fluoride channel function.</text>
</comment>
<feature type="transmembrane region" description="Helical" evidence="10">
    <location>
        <begin position="100"/>
        <end position="124"/>
    </location>
</feature>
<dbReference type="Pfam" id="PF02537">
    <property type="entry name" value="CRCB"/>
    <property type="match status" value="1"/>
</dbReference>
<evidence type="ECO:0000256" key="3">
    <source>
        <dbReference type="ARBA" id="ARBA00022692"/>
    </source>
</evidence>
<reference evidence="12 13" key="1">
    <citation type="submission" date="2019-01" db="EMBL/GenBank/DDBJ databases">
        <title>Ktedonosporobacter rubrisoli SCAWS-G2.</title>
        <authorList>
            <person name="Huang Y."/>
            <person name="Yan B."/>
        </authorList>
    </citation>
    <scope>NUCLEOTIDE SEQUENCE [LARGE SCALE GENOMIC DNA]</scope>
    <source>
        <strain evidence="12 13">SCAWS-G2</strain>
    </source>
</reference>
<dbReference type="InterPro" id="IPR003691">
    <property type="entry name" value="FluC"/>
</dbReference>
<feature type="transmembrane region" description="Helical" evidence="10">
    <location>
        <begin position="71"/>
        <end position="94"/>
    </location>
</feature>
<keyword evidence="10" id="KW-0813">Transport</keyword>
<proteinExistence type="inferred from homology"/>
<dbReference type="NCBIfam" id="TIGR00494">
    <property type="entry name" value="crcB"/>
    <property type="match status" value="1"/>
</dbReference>